<proteinExistence type="predicted"/>
<protein>
    <submittedName>
        <fullName evidence="1">Uncharacterized protein</fullName>
    </submittedName>
</protein>
<comment type="caution">
    <text evidence="1">The sequence shown here is derived from an EMBL/GenBank/DDBJ whole genome shotgun (WGS) entry which is preliminary data.</text>
</comment>
<evidence type="ECO:0000313" key="1">
    <source>
        <dbReference type="EMBL" id="MCP9549446.1"/>
    </source>
</evidence>
<accession>A0AAW5ID00</accession>
<organism evidence="1 2">
    <name type="scientific">Segatella copri</name>
    <dbReference type="NCBI Taxonomy" id="165179"/>
    <lineage>
        <taxon>Bacteria</taxon>
        <taxon>Pseudomonadati</taxon>
        <taxon>Bacteroidota</taxon>
        <taxon>Bacteroidia</taxon>
        <taxon>Bacteroidales</taxon>
        <taxon>Prevotellaceae</taxon>
        <taxon>Segatella</taxon>
    </lineage>
</organism>
<dbReference type="AlphaFoldDB" id="A0AAW5ID00"/>
<dbReference type="RefSeq" id="WP_254969995.1">
    <property type="nucleotide sequence ID" value="NZ_JANDWU010000012.1"/>
</dbReference>
<name>A0AAW5ID00_9BACT</name>
<evidence type="ECO:0000313" key="2">
    <source>
        <dbReference type="Proteomes" id="UP001205506"/>
    </source>
</evidence>
<gene>
    <name evidence="1" type="ORF">NNC68_08160</name>
</gene>
<sequence length="423" mass="45871">MGLLKLNKKTGDTFSASELNALGAAIDQNTNDIAELRGNMMYWYVDYDEGNNNTVLAVGGNMEVRQTYFDLCGRIIVNKQGYAARLSDKNSAYFADGTAALHDGTYGQTMAYRPPLWGKVVNVSSTVRRVYKSPVPMQGFVLLYDEFAEGAFLGSQATVGGKNCLMSIANATPKDSITMKAAWDLAQNYGTDWGLTNWTMWNADWLLANDFCKNRNVRGTLGSGVIGGTNAGSANGVAYTIRTGTTLSLGNTTGKLNVTAPNTSEVFSQISLFGKEAAWGFKWQFIAGNIHNGNTIYIWDDNKVVNGNPPAGVDYRVAYFNNKKLDNWAGIKKVAFGEKCDMLPIDWQNSRNDTLNYGASWYLNGAGEILRGGGLASLGSGCAPGFVLADSGFGNSIWLVVPRLAFYGKLKFINGKDLVAMSK</sequence>
<reference evidence="1" key="1">
    <citation type="submission" date="2022-07" db="EMBL/GenBank/DDBJ databases">
        <title>Prevotella copri.</title>
        <authorList>
            <person name="Yang C."/>
        </authorList>
    </citation>
    <scope>NUCLEOTIDE SEQUENCE</scope>
    <source>
        <strain evidence="1">HF1805</strain>
    </source>
</reference>
<dbReference type="Proteomes" id="UP001205506">
    <property type="component" value="Unassembled WGS sequence"/>
</dbReference>
<dbReference type="EMBL" id="JANDWU010000012">
    <property type="protein sequence ID" value="MCP9549446.1"/>
    <property type="molecule type" value="Genomic_DNA"/>
</dbReference>